<protein>
    <submittedName>
        <fullName evidence="7">Fimbrial protein</fullName>
    </submittedName>
</protein>
<reference evidence="7 8" key="1">
    <citation type="submission" date="2019-08" db="EMBL/GenBank/DDBJ databases">
        <title>Subclass B2 metallo-beta lactamase from Pseudomonas synxantha.</title>
        <authorList>
            <person name="Poirel L."/>
            <person name="Palmieri M."/>
            <person name="Masseron A."/>
            <person name="Perreten V."/>
            <person name="Nordman P."/>
        </authorList>
    </citation>
    <scope>NUCLEOTIDE SEQUENCE [LARGE SCALE GENOMIC DNA]</scope>
    <source>
        <strain evidence="7 8">MCP106</strain>
    </source>
</reference>
<accession>A0A5D3G341</accession>
<sequence>MRVFMTAISKGSALVFSVLLLFTSNSTLASVTKHTYIGTHKVVIQKPVLNNSIIGEVLTGWINTGLQQVVDSQGTIYGSFGLTINSPASDISYSESGMSYTVYNVYLPGGEPSGIGFVLRTYSQDCGFIIFVPYCDVSGPHIQTGNGYNKFKDPAHANVNIAYSYEIKFIAVSQNIEVGSYSLGGSDIGHASFSSVDTHTAGVGLGAFILEYEKSGCTASLSPAVINMGVVSPLGFNGIGTTVASNAPVTVSLQCRTSDIGVSVTMTDQNNSSNSTQTLQLSPGATTTATGVGVQFLRDGGLPVTYGPDSSFIDSSSTAQWRVKDKSTLSNTAQFVLTPRYIQTENSITPGEANAVASITFAYD</sequence>
<evidence type="ECO:0000256" key="3">
    <source>
        <dbReference type="ARBA" id="ARBA00022729"/>
    </source>
</evidence>
<dbReference type="InterPro" id="IPR000259">
    <property type="entry name" value="Adhesion_dom_fimbrial"/>
</dbReference>
<dbReference type="InterPro" id="IPR036937">
    <property type="entry name" value="Adhesion_dom_fimbrial_sf"/>
</dbReference>
<dbReference type="AlphaFoldDB" id="A0A5D3G341"/>
<dbReference type="PANTHER" id="PTHR33420">
    <property type="entry name" value="FIMBRIAL SUBUNIT ELFA-RELATED"/>
    <property type="match status" value="1"/>
</dbReference>
<keyword evidence="3 5" id="KW-0732">Signal</keyword>
<comment type="caution">
    <text evidence="7">The sequence shown here is derived from an EMBL/GenBank/DDBJ whole genome shotgun (WGS) entry which is preliminary data.</text>
</comment>
<feature type="chain" id="PRO_5022906510" evidence="5">
    <location>
        <begin position="30"/>
        <end position="364"/>
    </location>
</feature>
<comment type="subcellular location">
    <subcellularLocation>
        <location evidence="1">Fimbrium</location>
    </subcellularLocation>
</comment>
<evidence type="ECO:0000256" key="4">
    <source>
        <dbReference type="ARBA" id="ARBA00023263"/>
    </source>
</evidence>
<evidence type="ECO:0000256" key="1">
    <source>
        <dbReference type="ARBA" id="ARBA00004561"/>
    </source>
</evidence>
<dbReference type="Gene3D" id="2.60.40.1090">
    <property type="entry name" value="Fimbrial-type adhesion domain"/>
    <property type="match status" value="1"/>
</dbReference>
<dbReference type="GO" id="GO:0043709">
    <property type="term" value="P:cell adhesion involved in single-species biofilm formation"/>
    <property type="evidence" value="ECO:0007669"/>
    <property type="project" value="TreeGrafter"/>
</dbReference>
<organism evidence="7 8">
    <name type="scientific">Pseudomonas synxantha</name>
    <dbReference type="NCBI Taxonomy" id="47883"/>
    <lineage>
        <taxon>Bacteria</taxon>
        <taxon>Pseudomonadati</taxon>
        <taxon>Pseudomonadota</taxon>
        <taxon>Gammaproteobacteria</taxon>
        <taxon>Pseudomonadales</taxon>
        <taxon>Pseudomonadaceae</taxon>
        <taxon>Pseudomonas</taxon>
    </lineage>
</organism>
<name>A0A5D3G341_9PSED</name>
<dbReference type="Pfam" id="PF00419">
    <property type="entry name" value="Fimbrial"/>
    <property type="match status" value="1"/>
</dbReference>
<feature type="domain" description="Fimbrial-type adhesion" evidence="6">
    <location>
        <begin position="215"/>
        <end position="364"/>
    </location>
</feature>
<dbReference type="PANTHER" id="PTHR33420:SF12">
    <property type="entry name" value="FIMBRIN-LIKE PROTEIN FIMI-RELATED"/>
    <property type="match status" value="1"/>
</dbReference>
<proteinExistence type="inferred from homology"/>
<evidence type="ECO:0000313" key="7">
    <source>
        <dbReference type="EMBL" id="TYK54774.1"/>
    </source>
</evidence>
<dbReference type="GO" id="GO:0009289">
    <property type="term" value="C:pilus"/>
    <property type="evidence" value="ECO:0007669"/>
    <property type="project" value="UniProtKB-SubCell"/>
</dbReference>
<gene>
    <name evidence="7" type="ORF">FXO26_26135</name>
</gene>
<feature type="signal peptide" evidence="5">
    <location>
        <begin position="1"/>
        <end position="29"/>
    </location>
</feature>
<reference evidence="7 8" key="2">
    <citation type="submission" date="2019-08" db="EMBL/GenBank/DDBJ databases">
        <authorList>
            <person name="Brilhante M."/>
            <person name="Perreten V."/>
        </authorList>
    </citation>
    <scope>NUCLEOTIDE SEQUENCE [LARGE SCALE GENOMIC DNA]</scope>
    <source>
        <strain evidence="7 8">MCP106</strain>
    </source>
</reference>
<dbReference type="EMBL" id="VSRO01000017">
    <property type="protein sequence ID" value="TYK54774.1"/>
    <property type="molecule type" value="Genomic_DNA"/>
</dbReference>
<evidence type="ECO:0000256" key="2">
    <source>
        <dbReference type="ARBA" id="ARBA00006671"/>
    </source>
</evidence>
<keyword evidence="4" id="KW-0281">Fimbrium</keyword>
<dbReference type="Proteomes" id="UP000324029">
    <property type="component" value="Unassembled WGS sequence"/>
</dbReference>
<dbReference type="InterPro" id="IPR050263">
    <property type="entry name" value="Bact_Fimbrial_Adh_Pro"/>
</dbReference>
<evidence type="ECO:0000256" key="5">
    <source>
        <dbReference type="SAM" id="SignalP"/>
    </source>
</evidence>
<dbReference type="SUPFAM" id="SSF49401">
    <property type="entry name" value="Bacterial adhesins"/>
    <property type="match status" value="1"/>
</dbReference>
<comment type="similarity">
    <text evidence="2">Belongs to the fimbrial protein family.</text>
</comment>
<evidence type="ECO:0000259" key="6">
    <source>
        <dbReference type="Pfam" id="PF00419"/>
    </source>
</evidence>
<evidence type="ECO:0000313" key="8">
    <source>
        <dbReference type="Proteomes" id="UP000324029"/>
    </source>
</evidence>
<dbReference type="InterPro" id="IPR008966">
    <property type="entry name" value="Adhesion_dom_sf"/>
</dbReference>